<feature type="active site" description="Proton donor/acceptor" evidence="3">
    <location>
        <position position="321"/>
    </location>
</feature>
<dbReference type="PANTHER" id="PTHR13794">
    <property type="entry name" value="ENOLASE SUPERFAMILY, MANDELATE RACEMASE"/>
    <property type="match status" value="1"/>
</dbReference>
<dbReference type="InterPro" id="IPR029017">
    <property type="entry name" value="Enolase-like_N"/>
</dbReference>
<dbReference type="SFLD" id="SFLDS00001">
    <property type="entry name" value="Enolase"/>
    <property type="match status" value="1"/>
</dbReference>
<dbReference type="InterPro" id="IPR029065">
    <property type="entry name" value="Enolase_C-like"/>
</dbReference>
<feature type="domain" description="Mandelate racemase/muconate lactonizing enzyme C-terminal" evidence="7">
    <location>
        <begin position="162"/>
        <end position="259"/>
    </location>
</feature>
<protein>
    <submittedName>
        <fullName evidence="8">Mandelate racemase</fullName>
        <ecNumber evidence="8">5.1.2.2</ecNumber>
    </submittedName>
</protein>
<evidence type="ECO:0000256" key="3">
    <source>
        <dbReference type="PIRSR" id="PIRSR634611-1"/>
    </source>
</evidence>
<dbReference type="SUPFAM" id="SSF54826">
    <property type="entry name" value="Enolase N-terminal domain-like"/>
    <property type="match status" value="1"/>
</dbReference>
<dbReference type="InterPro" id="IPR013341">
    <property type="entry name" value="Mandelate_racemase_N_dom"/>
</dbReference>
<feature type="site" description="Transition state stabilizer" evidence="6">
    <location>
        <position position="340"/>
    </location>
</feature>
<feature type="binding site" evidence="4">
    <location>
        <position position="321"/>
    </location>
    <ligand>
        <name>substrate</name>
    </ligand>
</feature>
<evidence type="ECO:0000256" key="1">
    <source>
        <dbReference type="ARBA" id="ARBA00022723"/>
    </source>
</evidence>
<feature type="active site" description="acceptor" evidence="3">
    <location>
        <position position="183"/>
    </location>
</feature>
<evidence type="ECO:0000313" key="8">
    <source>
        <dbReference type="EMBL" id="QDU41553.1"/>
    </source>
</evidence>
<comment type="cofactor">
    <cofactor evidence="5">
        <name>Mg(2+)</name>
        <dbReference type="ChEBI" id="CHEBI:18420"/>
    </cofactor>
    <text evidence="5">Binds 1 Mg(2+) ion per subunit.</text>
</comment>
<sequence>MRITQVLERTAAMKSSIRNSVIDFSQMTTSCVAVVTDVVRDGQPVIGYGFNSNGRYAQGGILRERIIPRLLAADAEALLTDDQTNICPFKAQQVMLANEKPGGHGERCVAVGTVDMALWDAVAKIAGQPLYRLLAERYNNSQADERVYVYAAGGYYYPGKDRRGLQEELRRYLDMGYDACKMKIGGATLDEDLRRIEAALEVVGNGKHLAVDANARFDVETALQYAAALAPLGLKWYEEPVGPLDYAGHAAVAAAYEGPLATGENLFSMADARNLMRHGGLRPDRDILQFDPVLSYGLVEYLRTLEMLAEQGWSRRRCIPHGGHQFALHIAAGMGLGGNESYPEVFQPFGGFADDSPIENGYVTLPDLPGIGMELKAELMPEFAALVAGTV</sequence>
<dbReference type="SFLD" id="SFLDF00118">
    <property type="entry name" value="D-tartrate_dehydratase"/>
    <property type="match status" value="1"/>
</dbReference>
<feature type="site" description="Transition state stabilizer" evidence="6">
    <location>
        <position position="181"/>
    </location>
</feature>
<dbReference type="SUPFAM" id="SSF51604">
    <property type="entry name" value="Enolase C-terminal domain-like"/>
    <property type="match status" value="1"/>
</dbReference>
<dbReference type="GO" id="GO:0000287">
    <property type="term" value="F:magnesium ion binding"/>
    <property type="evidence" value="ECO:0007669"/>
    <property type="project" value="TreeGrafter"/>
</dbReference>
<dbReference type="GO" id="GO:0047808">
    <property type="term" value="F:D(-)-tartrate dehydratase activity"/>
    <property type="evidence" value="ECO:0007669"/>
    <property type="project" value="InterPro"/>
</dbReference>
<evidence type="ECO:0000256" key="2">
    <source>
        <dbReference type="ARBA" id="ARBA00022842"/>
    </source>
</evidence>
<evidence type="ECO:0000259" key="7">
    <source>
        <dbReference type="SMART" id="SM00922"/>
    </source>
</evidence>
<feature type="binding site" evidence="5">
    <location>
        <position position="238"/>
    </location>
    <ligand>
        <name>Mg(2+)</name>
        <dbReference type="ChEBI" id="CHEBI:18420"/>
    </ligand>
</feature>
<evidence type="ECO:0000256" key="4">
    <source>
        <dbReference type="PIRSR" id="PIRSR634611-2"/>
    </source>
</evidence>
<feature type="binding site" evidence="4">
    <location>
        <position position="19"/>
    </location>
    <ligand>
        <name>substrate</name>
    </ligand>
</feature>
<dbReference type="EC" id="5.1.2.2" evidence="8"/>
<evidence type="ECO:0000256" key="6">
    <source>
        <dbReference type="PIRSR" id="PIRSR634611-4"/>
    </source>
</evidence>
<dbReference type="Gene3D" id="3.20.20.120">
    <property type="entry name" value="Enolase-like C-terminal domain"/>
    <property type="match status" value="1"/>
</dbReference>
<keyword evidence="2 5" id="KW-0460">Magnesium</keyword>
<keyword evidence="9" id="KW-1185">Reference proteome</keyword>
<gene>
    <name evidence="8" type="primary">mdlA</name>
    <name evidence="8" type="ORF">Mal52_00060</name>
</gene>
<proteinExistence type="predicted"/>
<dbReference type="AlphaFoldDB" id="A0A517ZGD8"/>
<feature type="site" description="Increases basicity of active site His" evidence="6">
    <location>
        <position position="291"/>
    </location>
</feature>
<feature type="binding site" evidence="4">
    <location>
        <position position="238"/>
    </location>
    <ligand>
        <name>substrate</name>
    </ligand>
</feature>
<dbReference type="SFLD" id="SFLDG00179">
    <property type="entry name" value="mandelate_racemase"/>
    <property type="match status" value="1"/>
</dbReference>
<accession>A0A517ZGD8</accession>
<dbReference type="InterPro" id="IPR013342">
    <property type="entry name" value="Mandelate_racemase_C"/>
</dbReference>
<dbReference type="OrthoDB" id="9785902at2"/>
<dbReference type="InterPro" id="IPR046945">
    <property type="entry name" value="RHMD-like"/>
</dbReference>
<dbReference type="InterPro" id="IPR034611">
    <property type="entry name" value="D-tartrate_dehydratase"/>
</dbReference>
<feature type="binding site" evidence="4">
    <location>
        <position position="53"/>
    </location>
    <ligand>
        <name>substrate</name>
    </ligand>
</feature>
<dbReference type="InterPro" id="IPR036849">
    <property type="entry name" value="Enolase-like_C_sf"/>
</dbReference>
<feature type="site" description="Transition state stabilizer" evidence="6">
    <location>
        <position position="53"/>
    </location>
</feature>
<evidence type="ECO:0000313" key="9">
    <source>
        <dbReference type="Proteomes" id="UP000319383"/>
    </source>
</evidence>
<dbReference type="CDD" id="cd03326">
    <property type="entry name" value="MR_like_1"/>
    <property type="match status" value="1"/>
</dbReference>
<feature type="binding site" evidence="4">
    <location>
        <position position="155"/>
    </location>
    <ligand>
        <name>substrate</name>
    </ligand>
</feature>
<name>A0A517ZGD8_9PLAN</name>
<keyword evidence="8" id="KW-0413">Isomerase</keyword>
<dbReference type="Proteomes" id="UP000319383">
    <property type="component" value="Chromosome"/>
</dbReference>
<feature type="binding site" evidence="5">
    <location>
        <position position="212"/>
    </location>
    <ligand>
        <name>Mg(2+)</name>
        <dbReference type="ChEBI" id="CHEBI:18420"/>
    </ligand>
</feature>
<dbReference type="KEGG" id="sdyn:Mal52_00060"/>
<keyword evidence="1 5" id="KW-0479">Metal-binding</keyword>
<reference evidence="8 9" key="1">
    <citation type="submission" date="2019-02" db="EMBL/GenBank/DDBJ databases">
        <title>Deep-cultivation of Planctomycetes and their phenomic and genomic characterization uncovers novel biology.</title>
        <authorList>
            <person name="Wiegand S."/>
            <person name="Jogler M."/>
            <person name="Boedeker C."/>
            <person name="Pinto D."/>
            <person name="Vollmers J."/>
            <person name="Rivas-Marin E."/>
            <person name="Kohn T."/>
            <person name="Peeters S.H."/>
            <person name="Heuer A."/>
            <person name="Rast P."/>
            <person name="Oberbeckmann S."/>
            <person name="Bunk B."/>
            <person name="Jeske O."/>
            <person name="Meyerdierks A."/>
            <person name="Storesund J.E."/>
            <person name="Kallscheuer N."/>
            <person name="Luecker S."/>
            <person name="Lage O.M."/>
            <person name="Pohl T."/>
            <person name="Merkel B.J."/>
            <person name="Hornburger P."/>
            <person name="Mueller R.-W."/>
            <person name="Bruemmer F."/>
            <person name="Labrenz M."/>
            <person name="Spormann A.M."/>
            <person name="Op den Camp H."/>
            <person name="Overmann J."/>
            <person name="Amann R."/>
            <person name="Jetten M.S.M."/>
            <person name="Mascher T."/>
            <person name="Medema M.H."/>
            <person name="Devos D.P."/>
            <person name="Kaster A.-K."/>
            <person name="Ovreas L."/>
            <person name="Rohde M."/>
            <person name="Galperin M.Y."/>
            <person name="Jogler C."/>
        </authorList>
    </citation>
    <scope>NUCLEOTIDE SEQUENCE [LARGE SCALE GENOMIC DNA]</scope>
    <source>
        <strain evidence="8 9">Mal52</strain>
    </source>
</reference>
<dbReference type="RefSeq" id="WP_145373581.1">
    <property type="nucleotide sequence ID" value="NZ_CP036270.1"/>
</dbReference>
<dbReference type="Pfam" id="PF02746">
    <property type="entry name" value="MR_MLE_N"/>
    <property type="match status" value="1"/>
</dbReference>
<dbReference type="EMBL" id="CP036276">
    <property type="protein sequence ID" value="QDU41553.1"/>
    <property type="molecule type" value="Genomic_DNA"/>
</dbReference>
<dbReference type="PANTHER" id="PTHR13794:SF58">
    <property type="entry name" value="MITOCHONDRIAL ENOLASE SUPERFAMILY MEMBER 1"/>
    <property type="match status" value="1"/>
</dbReference>
<feature type="binding site" evidence="4">
    <location>
        <position position="181"/>
    </location>
    <ligand>
        <name>substrate</name>
    </ligand>
</feature>
<dbReference type="SMART" id="SM00922">
    <property type="entry name" value="MR_MLE"/>
    <property type="match status" value="1"/>
</dbReference>
<feature type="binding site" evidence="5">
    <location>
        <position position="264"/>
    </location>
    <ligand>
        <name>Mg(2+)</name>
        <dbReference type="ChEBI" id="CHEBI:18420"/>
    </ligand>
</feature>
<organism evidence="8 9">
    <name type="scientific">Symmachiella dynata</name>
    <dbReference type="NCBI Taxonomy" id="2527995"/>
    <lineage>
        <taxon>Bacteria</taxon>
        <taxon>Pseudomonadati</taxon>
        <taxon>Planctomycetota</taxon>
        <taxon>Planctomycetia</taxon>
        <taxon>Planctomycetales</taxon>
        <taxon>Planctomycetaceae</taxon>
        <taxon>Symmachiella</taxon>
    </lineage>
</organism>
<feature type="binding site" evidence="4">
    <location>
        <position position="100"/>
    </location>
    <ligand>
        <name>substrate</name>
    </ligand>
</feature>
<dbReference type="Gene3D" id="3.30.390.10">
    <property type="entry name" value="Enolase-like, N-terminal domain"/>
    <property type="match status" value="1"/>
</dbReference>
<feature type="binding site" evidence="4">
    <location>
        <position position="264"/>
    </location>
    <ligand>
        <name>substrate</name>
    </ligand>
</feature>
<dbReference type="Pfam" id="PF13378">
    <property type="entry name" value="MR_MLE_C"/>
    <property type="match status" value="1"/>
</dbReference>
<evidence type="ECO:0000256" key="5">
    <source>
        <dbReference type="PIRSR" id="PIRSR634611-3"/>
    </source>
</evidence>
<dbReference type="GO" id="GO:0018838">
    <property type="term" value="F:mandelate racemase activity"/>
    <property type="evidence" value="ECO:0007669"/>
    <property type="project" value="UniProtKB-EC"/>
</dbReference>
<dbReference type="GO" id="GO:0016052">
    <property type="term" value="P:carbohydrate catabolic process"/>
    <property type="evidence" value="ECO:0007669"/>
    <property type="project" value="TreeGrafter"/>
</dbReference>